<organism evidence="1 2">
    <name type="scientific">Trifolium medium</name>
    <dbReference type="NCBI Taxonomy" id="97028"/>
    <lineage>
        <taxon>Eukaryota</taxon>
        <taxon>Viridiplantae</taxon>
        <taxon>Streptophyta</taxon>
        <taxon>Embryophyta</taxon>
        <taxon>Tracheophyta</taxon>
        <taxon>Spermatophyta</taxon>
        <taxon>Magnoliopsida</taxon>
        <taxon>eudicotyledons</taxon>
        <taxon>Gunneridae</taxon>
        <taxon>Pentapetalae</taxon>
        <taxon>rosids</taxon>
        <taxon>fabids</taxon>
        <taxon>Fabales</taxon>
        <taxon>Fabaceae</taxon>
        <taxon>Papilionoideae</taxon>
        <taxon>50 kb inversion clade</taxon>
        <taxon>NPAAA clade</taxon>
        <taxon>Hologalegina</taxon>
        <taxon>IRL clade</taxon>
        <taxon>Trifolieae</taxon>
        <taxon>Trifolium</taxon>
    </lineage>
</organism>
<proteinExistence type="predicted"/>
<keyword evidence="2" id="KW-1185">Reference proteome</keyword>
<evidence type="ECO:0000313" key="1">
    <source>
        <dbReference type="EMBL" id="MCH99691.1"/>
    </source>
</evidence>
<name>A0A392NJU4_9FABA</name>
<reference evidence="1 2" key="1">
    <citation type="journal article" date="2018" name="Front. Plant Sci.">
        <title>Red Clover (Trifolium pratense) and Zigzag Clover (T. medium) - A Picture of Genomic Similarities and Differences.</title>
        <authorList>
            <person name="Dluhosova J."/>
            <person name="Istvanek J."/>
            <person name="Nedelnik J."/>
            <person name="Repkova J."/>
        </authorList>
    </citation>
    <scope>NUCLEOTIDE SEQUENCE [LARGE SCALE GENOMIC DNA]</scope>
    <source>
        <strain evidence="2">cv. 10/8</strain>
        <tissue evidence="1">Leaf</tissue>
    </source>
</reference>
<evidence type="ECO:0000313" key="2">
    <source>
        <dbReference type="Proteomes" id="UP000265520"/>
    </source>
</evidence>
<dbReference type="EMBL" id="LXQA010041038">
    <property type="protein sequence ID" value="MCH99691.1"/>
    <property type="molecule type" value="Genomic_DNA"/>
</dbReference>
<sequence>MRRTQPNSTEVIDDIIMLINGLGPALGDIYNALMQRSQIPAFFIVGSSPMLRFRPPAQSNLSNGPPSEFFILYLSSVTNSGAVCGNQVSLIFI</sequence>
<accession>A0A392NJU4</accession>
<dbReference type="Proteomes" id="UP000265520">
    <property type="component" value="Unassembled WGS sequence"/>
</dbReference>
<comment type="caution">
    <text evidence="1">The sequence shown here is derived from an EMBL/GenBank/DDBJ whole genome shotgun (WGS) entry which is preliminary data.</text>
</comment>
<protein>
    <submittedName>
        <fullName evidence="1">Uncharacterized protein</fullName>
    </submittedName>
</protein>
<dbReference type="AlphaFoldDB" id="A0A392NJU4"/>